<evidence type="ECO:0000256" key="5">
    <source>
        <dbReference type="ARBA" id="ARBA00023014"/>
    </source>
</evidence>
<protein>
    <submittedName>
        <fullName evidence="7">His-Xaa-Ser system radical SAM maturase HxsB</fullName>
    </submittedName>
</protein>
<evidence type="ECO:0000256" key="2">
    <source>
        <dbReference type="ARBA" id="ARBA00022691"/>
    </source>
</evidence>
<keyword evidence="3" id="KW-0479">Metal-binding</keyword>
<keyword evidence="2" id="KW-0949">S-adenosyl-L-methionine</keyword>
<evidence type="ECO:0000256" key="3">
    <source>
        <dbReference type="ARBA" id="ARBA00022723"/>
    </source>
</evidence>
<name>A0ABW9VS08_9BURK</name>
<dbReference type="SFLD" id="SFLDG01067">
    <property type="entry name" value="SPASM/twitch_domain_containing"/>
    <property type="match status" value="1"/>
</dbReference>
<dbReference type="NCBIfam" id="TIGR03978">
    <property type="entry name" value="rSAM_paired_1"/>
    <property type="match status" value="1"/>
</dbReference>
<evidence type="ECO:0000256" key="1">
    <source>
        <dbReference type="ARBA" id="ARBA00001966"/>
    </source>
</evidence>
<dbReference type="PANTHER" id="PTHR43273">
    <property type="entry name" value="ANAEROBIC SULFATASE-MATURATING ENZYME HOMOLOG ASLB-RELATED"/>
    <property type="match status" value="1"/>
</dbReference>
<dbReference type="InterPro" id="IPR023867">
    <property type="entry name" value="Sulphatase_maturase_rSAM"/>
</dbReference>
<evidence type="ECO:0000313" key="8">
    <source>
        <dbReference type="Proteomes" id="UP000478090"/>
    </source>
</evidence>
<organism evidence="7 8">
    <name type="scientific">Duganella qianjiadongensis</name>
    <dbReference type="NCBI Taxonomy" id="2692176"/>
    <lineage>
        <taxon>Bacteria</taxon>
        <taxon>Pseudomonadati</taxon>
        <taxon>Pseudomonadota</taxon>
        <taxon>Betaproteobacteria</taxon>
        <taxon>Burkholderiales</taxon>
        <taxon>Oxalobacteraceae</taxon>
        <taxon>Telluria group</taxon>
        <taxon>Duganella</taxon>
    </lineage>
</organism>
<comment type="cofactor">
    <cofactor evidence="1">
        <name>[4Fe-4S] cluster</name>
        <dbReference type="ChEBI" id="CHEBI:49883"/>
    </cofactor>
</comment>
<sequence>MRARRFAPLKYVGISTTGDWEFLNEQTLAMLEAQHAELPIDLTARLLSKFLIESPHQGNGTVLLKKARLGAKRATVQSGTTLHIIVPTLQCAHSCQYCQVSRSLESVGHTMSTEDLDAACDLIFDSPSRTLTVEFQGGDPLLRFDLVERAILRIQQRNAVEQRAIRFVIASTLHQLTSDMCVFFKAHNVYLSTSIDGPAWLHNKNRPIREKDSYERTWSSIDLARRLISADSVSALMTTTRLSLQYPHEIVDEYVRLGFREIFIRPLSSYGFAKRNQAKLGYSIDDFMAFYDTALERVLWWNARGVEIREVYAAIIVNKLLSTFDAGFVDLQSPTGAGVGVLVYNYDGYIYPSDEARMLAETGDQSLRMRAIRGPADKDVHVVTQLRKASEPDSVDGCQTCAYHAYCGPNPVDAQAQHGSMFAPVRSTEHCARHLRLFDGMFERLSTASEDQLDLFHSWAQPAFMRGRVCEK</sequence>
<gene>
    <name evidence="7" type="primary">hxsB</name>
    <name evidence="7" type="ORF">GTP27_18695</name>
</gene>
<feature type="domain" description="Radical SAM core" evidence="6">
    <location>
        <begin position="76"/>
        <end position="304"/>
    </location>
</feature>
<keyword evidence="8" id="KW-1185">Reference proteome</keyword>
<evidence type="ECO:0000259" key="6">
    <source>
        <dbReference type="PROSITE" id="PS51918"/>
    </source>
</evidence>
<dbReference type="Gene3D" id="3.20.20.70">
    <property type="entry name" value="Aldolase class I"/>
    <property type="match status" value="1"/>
</dbReference>
<dbReference type="SFLD" id="SFLDG01386">
    <property type="entry name" value="main_SPASM_domain-containing"/>
    <property type="match status" value="1"/>
</dbReference>
<dbReference type="SFLD" id="SFLDG01384">
    <property type="entry name" value="thioether_bond_formation_requi"/>
    <property type="match status" value="1"/>
</dbReference>
<dbReference type="SFLD" id="SFLDS00029">
    <property type="entry name" value="Radical_SAM"/>
    <property type="match status" value="1"/>
</dbReference>
<keyword evidence="5" id="KW-0411">Iron-sulfur</keyword>
<dbReference type="Proteomes" id="UP000478090">
    <property type="component" value="Unassembled WGS sequence"/>
</dbReference>
<keyword evidence="4" id="KW-0408">Iron</keyword>
<reference evidence="7 8" key="1">
    <citation type="submission" date="2019-12" db="EMBL/GenBank/DDBJ databases">
        <title>Novel species isolated from a subtropical stream in China.</title>
        <authorList>
            <person name="Lu H."/>
        </authorList>
    </citation>
    <scope>NUCLEOTIDE SEQUENCE [LARGE SCALE GENOMIC DNA]</scope>
    <source>
        <strain evidence="7 8">CY13W</strain>
    </source>
</reference>
<evidence type="ECO:0000313" key="7">
    <source>
        <dbReference type="EMBL" id="MYM41349.1"/>
    </source>
</evidence>
<accession>A0ABW9VS08</accession>
<dbReference type="InterPro" id="IPR007197">
    <property type="entry name" value="rSAM"/>
</dbReference>
<dbReference type="SUPFAM" id="SSF102114">
    <property type="entry name" value="Radical SAM enzymes"/>
    <property type="match status" value="1"/>
</dbReference>
<comment type="caution">
    <text evidence="7">The sequence shown here is derived from an EMBL/GenBank/DDBJ whole genome shotgun (WGS) entry which is preliminary data.</text>
</comment>
<dbReference type="CDD" id="cd01335">
    <property type="entry name" value="Radical_SAM"/>
    <property type="match status" value="1"/>
</dbReference>
<dbReference type="PANTHER" id="PTHR43273:SF8">
    <property type="entry name" value="RADICAL SAM DOMAIN PROTEIN"/>
    <property type="match status" value="1"/>
</dbReference>
<dbReference type="PROSITE" id="PS51918">
    <property type="entry name" value="RADICAL_SAM"/>
    <property type="match status" value="1"/>
</dbReference>
<dbReference type="InterPro" id="IPR013785">
    <property type="entry name" value="Aldolase_TIM"/>
</dbReference>
<dbReference type="EMBL" id="WWCM01000015">
    <property type="protein sequence ID" value="MYM41349.1"/>
    <property type="molecule type" value="Genomic_DNA"/>
</dbReference>
<proteinExistence type="predicted"/>
<evidence type="ECO:0000256" key="4">
    <source>
        <dbReference type="ARBA" id="ARBA00023004"/>
    </source>
</evidence>
<dbReference type="InterPro" id="IPR058240">
    <property type="entry name" value="rSAM_sf"/>
</dbReference>
<dbReference type="Pfam" id="PF04055">
    <property type="entry name" value="Radical_SAM"/>
    <property type="match status" value="1"/>
</dbReference>
<dbReference type="InterPro" id="IPR024023">
    <property type="entry name" value="rSAM_paired_HxsB"/>
</dbReference>